<feature type="region of interest" description="Disordered" evidence="2">
    <location>
        <begin position="1"/>
        <end position="23"/>
    </location>
</feature>
<dbReference type="Pfam" id="PF00496">
    <property type="entry name" value="SBP_bac_5"/>
    <property type="match status" value="1"/>
</dbReference>
<dbReference type="PANTHER" id="PTHR30290:SF38">
    <property type="entry name" value="D,D-DIPEPTIDE-BINDING PERIPLASMIC PROTEIN DDPA-RELATED"/>
    <property type="match status" value="1"/>
</dbReference>
<dbReference type="SUPFAM" id="SSF53850">
    <property type="entry name" value="Periplasmic binding protein-like II"/>
    <property type="match status" value="1"/>
</dbReference>
<dbReference type="GO" id="GO:0043190">
    <property type="term" value="C:ATP-binding cassette (ABC) transporter complex"/>
    <property type="evidence" value="ECO:0007669"/>
    <property type="project" value="InterPro"/>
</dbReference>
<evidence type="ECO:0000313" key="5">
    <source>
        <dbReference type="Proteomes" id="UP000552097"/>
    </source>
</evidence>
<proteinExistence type="predicted"/>
<evidence type="ECO:0000259" key="3">
    <source>
        <dbReference type="Pfam" id="PF00496"/>
    </source>
</evidence>
<dbReference type="PIRSF" id="PIRSF002741">
    <property type="entry name" value="MppA"/>
    <property type="match status" value="1"/>
</dbReference>
<keyword evidence="5" id="KW-1185">Reference proteome</keyword>
<dbReference type="Proteomes" id="UP000552097">
    <property type="component" value="Unassembled WGS sequence"/>
</dbReference>
<dbReference type="PANTHER" id="PTHR30290">
    <property type="entry name" value="PERIPLASMIC BINDING COMPONENT OF ABC TRANSPORTER"/>
    <property type="match status" value="1"/>
</dbReference>
<dbReference type="Gene3D" id="3.10.105.10">
    <property type="entry name" value="Dipeptide-binding Protein, Domain 3"/>
    <property type="match status" value="1"/>
</dbReference>
<dbReference type="GO" id="GO:0042597">
    <property type="term" value="C:periplasmic space"/>
    <property type="evidence" value="ECO:0007669"/>
    <property type="project" value="UniProtKB-ARBA"/>
</dbReference>
<dbReference type="RefSeq" id="WP_184924304.1">
    <property type="nucleotide sequence ID" value="NZ_JACHMO010000001.1"/>
</dbReference>
<evidence type="ECO:0000256" key="2">
    <source>
        <dbReference type="SAM" id="MobiDB-lite"/>
    </source>
</evidence>
<sequence>MILSGCSGGGKSPASSDASAGPADPNATLRFSFATDASKNYDPVTAANPFVNTFLLPAYDRLLDMDSKGKVVPMLAEKTALSDDGLTLTLTLREGVVFHDGTPFDATAVKANIERAKTAERSTLKPELAVVTAVDVVDPRTVALKLSAPTASLPAQLADRAGMMVSPQAFAKPDLALAPVGTGPYRVVEGGQPGVLVVYERFDKYWNASATAQAVKRIELSIQLNPETRLRSTGADEFDATMINLDQFKAASDTKLQVLSQQGAGAFQVYLNMSKNPALAKPEVRAALSMALDRDGISKALLGGQCTPSAQIFPKDYWAAAPDLGPDAAKFDVAAAKKKLAEAGFPDGFTMSMASVNVAPYSTVTEAIAAQLREIGVTVELKIAEPAQVMAGFVGQKTVDSYVSLWPGAVDPAQTVASLYLPGGPLNPGGVPDEEITRLAREGQATPNGEAREKVYQKIAARAVALTSHLPVCSAPLVLMASTKVRGLTTTVAGAIDLRAVQLAGSAS</sequence>
<dbReference type="AlphaFoldDB" id="A0A7W9HNN8"/>
<dbReference type="Gene3D" id="3.40.190.10">
    <property type="entry name" value="Periplasmic binding protein-like II"/>
    <property type="match status" value="1"/>
</dbReference>
<protein>
    <submittedName>
        <fullName evidence="4">Peptide/nickel transport system substrate-binding protein</fullName>
    </submittedName>
</protein>
<accession>A0A7W9HNN8</accession>
<feature type="compositionally biased region" description="Low complexity" evidence="2">
    <location>
        <begin position="12"/>
        <end position="23"/>
    </location>
</feature>
<reference evidence="4 5" key="1">
    <citation type="submission" date="2020-08" db="EMBL/GenBank/DDBJ databases">
        <title>Sequencing the genomes of 1000 actinobacteria strains.</title>
        <authorList>
            <person name="Klenk H.-P."/>
        </authorList>
    </citation>
    <scope>NUCLEOTIDE SEQUENCE [LARGE SCALE GENOMIC DNA]</scope>
    <source>
        <strain evidence="4 5">DSM 45486</strain>
    </source>
</reference>
<dbReference type="InterPro" id="IPR030678">
    <property type="entry name" value="Peptide/Ni-bd"/>
</dbReference>
<dbReference type="InterPro" id="IPR000914">
    <property type="entry name" value="SBP_5_dom"/>
</dbReference>
<evidence type="ECO:0000313" key="4">
    <source>
        <dbReference type="EMBL" id="MBB5805638.1"/>
    </source>
</evidence>
<feature type="compositionally biased region" description="Gly residues" evidence="2">
    <location>
        <begin position="1"/>
        <end position="11"/>
    </location>
</feature>
<comment type="caution">
    <text evidence="4">The sequence shown here is derived from an EMBL/GenBank/DDBJ whole genome shotgun (WGS) entry which is preliminary data.</text>
</comment>
<feature type="domain" description="Solute-binding protein family 5" evidence="3">
    <location>
        <begin position="70"/>
        <end position="421"/>
    </location>
</feature>
<dbReference type="GO" id="GO:1904680">
    <property type="term" value="F:peptide transmembrane transporter activity"/>
    <property type="evidence" value="ECO:0007669"/>
    <property type="project" value="TreeGrafter"/>
</dbReference>
<dbReference type="EMBL" id="JACHMO010000001">
    <property type="protein sequence ID" value="MBB5805638.1"/>
    <property type="molecule type" value="Genomic_DNA"/>
</dbReference>
<dbReference type="GO" id="GO:0015833">
    <property type="term" value="P:peptide transport"/>
    <property type="evidence" value="ECO:0007669"/>
    <property type="project" value="TreeGrafter"/>
</dbReference>
<dbReference type="InterPro" id="IPR039424">
    <property type="entry name" value="SBP_5"/>
</dbReference>
<keyword evidence="1" id="KW-0732">Signal</keyword>
<gene>
    <name evidence="4" type="ORF">F4560_005406</name>
</gene>
<evidence type="ECO:0000256" key="1">
    <source>
        <dbReference type="ARBA" id="ARBA00022729"/>
    </source>
</evidence>
<organism evidence="4 5">
    <name type="scientific">Saccharothrix ecbatanensis</name>
    <dbReference type="NCBI Taxonomy" id="1105145"/>
    <lineage>
        <taxon>Bacteria</taxon>
        <taxon>Bacillati</taxon>
        <taxon>Actinomycetota</taxon>
        <taxon>Actinomycetes</taxon>
        <taxon>Pseudonocardiales</taxon>
        <taxon>Pseudonocardiaceae</taxon>
        <taxon>Saccharothrix</taxon>
    </lineage>
</organism>
<name>A0A7W9HNN8_9PSEU</name>